<name>A0A0G1DH49_9BACT</name>
<dbReference type="InterPro" id="IPR028098">
    <property type="entry name" value="Glyco_trans_4-like_N"/>
</dbReference>
<evidence type="ECO:0000313" key="4">
    <source>
        <dbReference type="EMBL" id="KKS97175.1"/>
    </source>
</evidence>
<dbReference type="PANTHER" id="PTHR46401">
    <property type="entry name" value="GLYCOSYLTRANSFERASE WBBK-RELATED"/>
    <property type="match status" value="1"/>
</dbReference>
<dbReference type="STRING" id="1618578.UV74_C0013G0297"/>
<dbReference type="Gene3D" id="3.40.50.2000">
    <property type="entry name" value="Glycogen Phosphorylase B"/>
    <property type="match status" value="2"/>
</dbReference>
<protein>
    <submittedName>
        <fullName evidence="4">Glycosyl transferase, group 1</fullName>
    </submittedName>
</protein>
<dbReference type="Proteomes" id="UP000034090">
    <property type="component" value="Unassembled WGS sequence"/>
</dbReference>
<dbReference type="Pfam" id="PF13439">
    <property type="entry name" value="Glyco_transf_4"/>
    <property type="match status" value="1"/>
</dbReference>
<dbReference type="AlphaFoldDB" id="A0A0G1DH49"/>
<evidence type="ECO:0000313" key="5">
    <source>
        <dbReference type="Proteomes" id="UP000034090"/>
    </source>
</evidence>
<organism evidence="4 5">
    <name type="scientific">Candidatus Woesebacteria bacterium GW2011_GWB1_43_14</name>
    <dbReference type="NCBI Taxonomy" id="1618578"/>
    <lineage>
        <taxon>Bacteria</taxon>
        <taxon>Candidatus Woeseibacteriota</taxon>
    </lineage>
</organism>
<reference evidence="4 5" key="1">
    <citation type="journal article" date="2015" name="Nature">
        <title>rRNA introns, odd ribosomes, and small enigmatic genomes across a large radiation of phyla.</title>
        <authorList>
            <person name="Brown C.T."/>
            <person name="Hug L.A."/>
            <person name="Thomas B.C."/>
            <person name="Sharon I."/>
            <person name="Castelle C.J."/>
            <person name="Singh A."/>
            <person name="Wilkins M.J."/>
            <person name="Williams K.H."/>
            <person name="Banfield J.F."/>
        </authorList>
    </citation>
    <scope>NUCLEOTIDE SEQUENCE [LARGE SCALE GENOMIC DNA]</scope>
</reference>
<comment type="caution">
    <text evidence="4">The sequence shown here is derived from an EMBL/GenBank/DDBJ whole genome shotgun (WGS) entry which is preliminary data.</text>
</comment>
<evidence type="ECO:0000259" key="2">
    <source>
        <dbReference type="Pfam" id="PF00534"/>
    </source>
</evidence>
<dbReference type="GO" id="GO:0009103">
    <property type="term" value="P:lipopolysaccharide biosynthetic process"/>
    <property type="evidence" value="ECO:0007669"/>
    <property type="project" value="TreeGrafter"/>
</dbReference>
<gene>
    <name evidence="4" type="ORF">UV74_C0013G0297</name>
</gene>
<dbReference type="PANTHER" id="PTHR46401:SF2">
    <property type="entry name" value="GLYCOSYLTRANSFERASE WBBK-RELATED"/>
    <property type="match status" value="1"/>
</dbReference>
<feature type="domain" description="Glycosyltransferase subfamily 4-like N-terminal" evidence="3">
    <location>
        <begin position="16"/>
        <end position="177"/>
    </location>
</feature>
<evidence type="ECO:0000259" key="3">
    <source>
        <dbReference type="Pfam" id="PF13439"/>
    </source>
</evidence>
<sequence>MKILLDARLYGLENAGLGRYAINLIRELQRIDKKNDYAVLLRKKYFDELKLGNNWKKILADFRHYSAKEQLLLPKIISNYGPDMAHFLHFNVPIFYRGKFVVTIHDLLMHKEKGKRSTTLPAYAYHIKRAGYKLVFHRAAKRASQIIVPSNDVASEVISYYHLGADKVRVIYEGVDPRISVNRYVAKALTKFSLDRQYFMYAGNVFPHKNIERALEAVSLIKTKEGKTPILLVITKESEFSKRLMSTAIRMRTEEFLKIISQVSDEELGTLMKNSLGFIFPSLSEGFGLPGLEAMSIGTLVLASDIPVFREIYKDNAIYFNPYDFSSIRGSMQTVIDMKEGDRKRRISEGKKFTKRYSWEKTARATLKVYEKTA</sequence>
<accession>A0A0G1DH49</accession>
<dbReference type="EMBL" id="LCFQ01000013">
    <property type="protein sequence ID" value="KKS97175.1"/>
    <property type="molecule type" value="Genomic_DNA"/>
</dbReference>
<dbReference type="CDD" id="cd03809">
    <property type="entry name" value="GT4_MtfB-like"/>
    <property type="match status" value="1"/>
</dbReference>
<dbReference type="GO" id="GO:0016757">
    <property type="term" value="F:glycosyltransferase activity"/>
    <property type="evidence" value="ECO:0007669"/>
    <property type="project" value="InterPro"/>
</dbReference>
<evidence type="ECO:0000256" key="1">
    <source>
        <dbReference type="ARBA" id="ARBA00022679"/>
    </source>
</evidence>
<keyword evidence="1 4" id="KW-0808">Transferase</keyword>
<dbReference type="InterPro" id="IPR001296">
    <property type="entry name" value="Glyco_trans_1"/>
</dbReference>
<dbReference type="SUPFAM" id="SSF53756">
    <property type="entry name" value="UDP-Glycosyltransferase/glycogen phosphorylase"/>
    <property type="match status" value="1"/>
</dbReference>
<dbReference type="Pfam" id="PF00534">
    <property type="entry name" value="Glycos_transf_1"/>
    <property type="match status" value="1"/>
</dbReference>
<feature type="domain" description="Glycosyl transferase family 1" evidence="2">
    <location>
        <begin position="193"/>
        <end position="352"/>
    </location>
</feature>
<proteinExistence type="predicted"/>